<feature type="transmembrane region" description="Helical" evidence="1">
    <location>
        <begin position="168"/>
        <end position="188"/>
    </location>
</feature>
<protein>
    <submittedName>
        <fullName evidence="2">Uncharacterized protein</fullName>
    </submittedName>
</protein>
<accession>A0AAE0JDF2</accession>
<gene>
    <name evidence="2" type="ORF">B0H65DRAFT_429312</name>
</gene>
<feature type="non-terminal residue" evidence="2">
    <location>
        <position position="1"/>
    </location>
</feature>
<sequence>LFSSVILGIELVNNSTIGHETPRPSRRWTAHLITQTCNGTIDGKGDDSQEDCVRACADNSILLGSLALTNCVMLSTAAKLVRDGCLNVTADDVKVLKLFEVHDLASFEDVPVYSTVAQCAVASCHAEALGNSPRSLIDTSTGISAGLADCCEGFVTIFDADVAGPGVLISHLAQSLMALYAFILIRIFNSWSRRLVTLLSITSQGVTRTTRTAS</sequence>
<keyword evidence="3" id="KW-1185">Reference proteome</keyword>
<keyword evidence="1" id="KW-0812">Transmembrane</keyword>
<dbReference type="EMBL" id="JAUEPP010000005">
    <property type="protein sequence ID" value="KAK3343131.1"/>
    <property type="molecule type" value="Genomic_DNA"/>
</dbReference>
<organism evidence="2 3">
    <name type="scientific">Neurospora tetraspora</name>
    <dbReference type="NCBI Taxonomy" id="94610"/>
    <lineage>
        <taxon>Eukaryota</taxon>
        <taxon>Fungi</taxon>
        <taxon>Dikarya</taxon>
        <taxon>Ascomycota</taxon>
        <taxon>Pezizomycotina</taxon>
        <taxon>Sordariomycetes</taxon>
        <taxon>Sordariomycetidae</taxon>
        <taxon>Sordariales</taxon>
        <taxon>Sordariaceae</taxon>
        <taxon>Neurospora</taxon>
    </lineage>
</organism>
<name>A0AAE0JDF2_9PEZI</name>
<reference evidence="2" key="1">
    <citation type="journal article" date="2023" name="Mol. Phylogenet. Evol.">
        <title>Genome-scale phylogeny and comparative genomics of the fungal order Sordariales.</title>
        <authorList>
            <person name="Hensen N."/>
            <person name="Bonometti L."/>
            <person name="Westerberg I."/>
            <person name="Brannstrom I.O."/>
            <person name="Guillou S."/>
            <person name="Cros-Aarteil S."/>
            <person name="Calhoun S."/>
            <person name="Haridas S."/>
            <person name="Kuo A."/>
            <person name="Mondo S."/>
            <person name="Pangilinan J."/>
            <person name="Riley R."/>
            <person name="LaButti K."/>
            <person name="Andreopoulos B."/>
            <person name="Lipzen A."/>
            <person name="Chen C."/>
            <person name="Yan M."/>
            <person name="Daum C."/>
            <person name="Ng V."/>
            <person name="Clum A."/>
            <person name="Steindorff A."/>
            <person name="Ohm R.A."/>
            <person name="Martin F."/>
            <person name="Silar P."/>
            <person name="Natvig D.O."/>
            <person name="Lalanne C."/>
            <person name="Gautier V."/>
            <person name="Ament-Velasquez S.L."/>
            <person name="Kruys A."/>
            <person name="Hutchinson M.I."/>
            <person name="Powell A.J."/>
            <person name="Barry K."/>
            <person name="Miller A.N."/>
            <person name="Grigoriev I.V."/>
            <person name="Debuchy R."/>
            <person name="Gladieux P."/>
            <person name="Hiltunen Thoren M."/>
            <person name="Johannesson H."/>
        </authorList>
    </citation>
    <scope>NUCLEOTIDE SEQUENCE</scope>
    <source>
        <strain evidence="2">CBS 560.94</strain>
    </source>
</reference>
<keyword evidence="1" id="KW-0472">Membrane</keyword>
<evidence type="ECO:0000313" key="3">
    <source>
        <dbReference type="Proteomes" id="UP001278500"/>
    </source>
</evidence>
<reference evidence="2" key="2">
    <citation type="submission" date="2023-06" db="EMBL/GenBank/DDBJ databases">
        <authorList>
            <consortium name="Lawrence Berkeley National Laboratory"/>
            <person name="Haridas S."/>
            <person name="Hensen N."/>
            <person name="Bonometti L."/>
            <person name="Westerberg I."/>
            <person name="Brannstrom I.O."/>
            <person name="Guillou S."/>
            <person name="Cros-Aarteil S."/>
            <person name="Calhoun S."/>
            <person name="Kuo A."/>
            <person name="Mondo S."/>
            <person name="Pangilinan J."/>
            <person name="Riley R."/>
            <person name="Labutti K."/>
            <person name="Andreopoulos B."/>
            <person name="Lipzen A."/>
            <person name="Chen C."/>
            <person name="Yanf M."/>
            <person name="Daum C."/>
            <person name="Ng V."/>
            <person name="Clum A."/>
            <person name="Steindorff A."/>
            <person name="Ohm R."/>
            <person name="Martin F."/>
            <person name="Silar P."/>
            <person name="Natvig D."/>
            <person name="Lalanne C."/>
            <person name="Gautier V."/>
            <person name="Ament-Velasquez S.L."/>
            <person name="Kruys A."/>
            <person name="Hutchinson M.I."/>
            <person name="Powell A.J."/>
            <person name="Barry K."/>
            <person name="Miller A.N."/>
            <person name="Grigoriev I.V."/>
            <person name="Debuchy R."/>
            <person name="Gladieux P."/>
            <person name="Thoren M.H."/>
            <person name="Johannesson H."/>
        </authorList>
    </citation>
    <scope>NUCLEOTIDE SEQUENCE</scope>
    <source>
        <strain evidence="2">CBS 560.94</strain>
    </source>
</reference>
<dbReference type="Proteomes" id="UP001278500">
    <property type="component" value="Unassembled WGS sequence"/>
</dbReference>
<evidence type="ECO:0000256" key="1">
    <source>
        <dbReference type="SAM" id="Phobius"/>
    </source>
</evidence>
<dbReference type="GeneID" id="87861969"/>
<dbReference type="AlphaFoldDB" id="A0AAE0JDF2"/>
<evidence type="ECO:0000313" key="2">
    <source>
        <dbReference type="EMBL" id="KAK3343131.1"/>
    </source>
</evidence>
<proteinExistence type="predicted"/>
<dbReference type="RefSeq" id="XP_062680924.1">
    <property type="nucleotide sequence ID" value="XM_062824815.1"/>
</dbReference>
<keyword evidence="1" id="KW-1133">Transmembrane helix</keyword>
<comment type="caution">
    <text evidence="2">The sequence shown here is derived from an EMBL/GenBank/DDBJ whole genome shotgun (WGS) entry which is preliminary data.</text>
</comment>